<evidence type="ECO:0000313" key="3">
    <source>
        <dbReference type="Proteomes" id="UP000624404"/>
    </source>
</evidence>
<organism evidence="2 3">
    <name type="scientific">Sclerotinia trifoliorum</name>
    <dbReference type="NCBI Taxonomy" id="28548"/>
    <lineage>
        <taxon>Eukaryota</taxon>
        <taxon>Fungi</taxon>
        <taxon>Dikarya</taxon>
        <taxon>Ascomycota</taxon>
        <taxon>Pezizomycotina</taxon>
        <taxon>Leotiomycetes</taxon>
        <taxon>Helotiales</taxon>
        <taxon>Sclerotiniaceae</taxon>
        <taxon>Sclerotinia</taxon>
    </lineage>
</organism>
<sequence length="58" mass="6260">MYFRTLFLAFVTLTVTVSAIPVSGTDAEADTDNHICARNAVPEPGCAFKRTIALDISQ</sequence>
<dbReference type="Proteomes" id="UP000624404">
    <property type="component" value="Unassembled WGS sequence"/>
</dbReference>
<keyword evidence="3" id="KW-1185">Reference proteome</keyword>
<reference evidence="2" key="1">
    <citation type="submission" date="2020-10" db="EMBL/GenBank/DDBJ databases">
        <authorList>
            <person name="Kusch S."/>
        </authorList>
    </citation>
    <scope>NUCLEOTIDE SEQUENCE</scope>
    <source>
        <strain evidence="2">SwB9</strain>
    </source>
</reference>
<accession>A0A8H2ZT13</accession>
<comment type="caution">
    <text evidence="2">The sequence shown here is derived from an EMBL/GenBank/DDBJ whole genome shotgun (WGS) entry which is preliminary data.</text>
</comment>
<name>A0A8H2ZT13_9HELO</name>
<dbReference type="EMBL" id="CAJHIA010000015">
    <property type="protein sequence ID" value="CAD6445425.1"/>
    <property type="molecule type" value="Genomic_DNA"/>
</dbReference>
<evidence type="ECO:0000313" key="2">
    <source>
        <dbReference type="EMBL" id="CAD6445425.1"/>
    </source>
</evidence>
<gene>
    <name evidence="2" type="ORF">SCLTRI_LOCUS5216</name>
</gene>
<keyword evidence="1" id="KW-0732">Signal</keyword>
<evidence type="ECO:0000256" key="1">
    <source>
        <dbReference type="SAM" id="SignalP"/>
    </source>
</evidence>
<dbReference type="AlphaFoldDB" id="A0A8H2ZT13"/>
<feature type="signal peptide" evidence="1">
    <location>
        <begin position="1"/>
        <end position="19"/>
    </location>
</feature>
<feature type="chain" id="PRO_5034986331" evidence="1">
    <location>
        <begin position="20"/>
        <end position="58"/>
    </location>
</feature>
<protein>
    <submittedName>
        <fullName evidence="2">E0e854d3-b118-4833-a8fa-561c01e6b9cc</fullName>
    </submittedName>
</protein>
<proteinExistence type="predicted"/>